<evidence type="ECO:0000259" key="3">
    <source>
        <dbReference type="Pfam" id="PF13628"/>
    </source>
</evidence>
<evidence type="ECO:0000313" key="5">
    <source>
        <dbReference type="Proteomes" id="UP000830401"/>
    </source>
</evidence>
<dbReference type="EMBL" id="CP095061">
    <property type="protein sequence ID" value="UOQ66008.1"/>
    <property type="molecule type" value="Genomic_DNA"/>
</dbReference>
<dbReference type="PROSITE" id="PS51257">
    <property type="entry name" value="PROKAR_LIPOPROTEIN"/>
    <property type="match status" value="1"/>
</dbReference>
<sequence>MKRFLFSASCLGLLALGSCSQSSDTSAAGADSATGSAPTNTEAGVMDSSATGGMSGDTASASAAGGAAMADPSGPTAPHTDDPTFMKSAAHSDQNEMQLSKLVLEKGATGMAKTHADMMITDHTNSTANLKAIAQKKNVTLPTDMDAEHKAIAEQMRKLSGKELEKKFMDQMVIDHQKTLNTMAAHKAMTKDTDLQTFITKTTPVIEKHLTMSKEHSGMM</sequence>
<dbReference type="Gene3D" id="1.20.1260.10">
    <property type="match status" value="1"/>
</dbReference>
<feature type="signal peptide" evidence="2">
    <location>
        <begin position="1"/>
        <end position="23"/>
    </location>
</feature>
<feature type="compositionally biased region" description="Low complexity" evidence="1">
    <location>
        <begin position="24"/>
        <end position="37"/>
    </location>
</feature>
<accession>A0ABY4G544</accession>
<evidence type="ECO:0000256" key="2">
    <source>
        <dbReference type="SAM" id="SignalP"/>
    </source>
</evidence>
<feature type="chain" id="PRO_5046288745" evidence="2">
    <location>
        <begin position="24"/>
        <end position="220"/>
    </location>
</feature>
<gene>
    <name evidence="4" type="ORF">MUN86_21250</name>
</gene>
<dbReference type="Pfam" id="PF13628">
    <property type="entry name" value="DUF4142"/>
    <property type="match status" value="1"/>
</dbReference>
<organism evidence="4 5">
    <name type="scientific">Hymenobacter volaticus</name>
    <dbReference type="NCBI Taxonomy" id="2932254"/>
    <lineage>
        <taxon>Bacteria</taxon>
        <taxon>Pseudomonadati</taxon>
        <taxon>Bacteroidota</taxon>
        <taxon>Cytophagia</taxon>
        <taxon>Cytophagales</taxon>
        <taxon>Hymenobacteraceae</taxon>
        <taxon>Hymenobacter</taxon>
    </lineage>
</organism>
<dbReference type="PANTHER" id="PTHR38593">
    <property type="entry name" value="BLR2558 PROTEIN"/>
    <property type="match status" value="1"/>
</dbReference>
<feature type="compositionally biased region" description="Low complexity" evidence="1">
    <location>
        <begin position="48"/>
        <end position="74"/>
    </location>
</feature>
<dbReference type="InterPro" id="IPR025419">
    <property type="entry name" value="DUF4142"/>
</dbReference>
<protein>
    <submittedName>
        <fullName evidence="4">DUF4142 domain-containing protein</fullName>
    </submittedName>
</protein>
<keyword evidence="5" id="KW-1185">Reference proteome</keyword>
<feature type="domain" description="DUF4142" evidence="3">
    <location>
        <begin position="81"/>
        <end position="214"/>
    </location>
</feature>
<evidence type="ECO:0000313" key="4">
    <source>
        <dbReference type="EMBL" id="UOQ66008.1"/>
    </source>
</evidence>
<dbReference type="PANTHER" id="PTHR38593:SF1">
    <property type="entry name" value="BLR2558 PROTEIN"/>
    <property type="match status" value="1"/>
</dbReference>
<dbReference type="RefSeq" id="WP_245119987.1">
    <property type="nucleotide sequence ID" value="NZ_CP095061.1"/>
</dbReference>
<dbReference type="InterPro" id="IPR012347">
    <property type="entry name" value="Ferritin-like"/>
</dbReference>
<feature type="region of interest" description="Disordered" evidence="1">
    <location>
        <begin position="24"/>
        <end position="94"/>
    </location>
</feature>
<evidence type="ECO:0000256" key="1">
    <source>
        <dbReference type="SAM" id="MobiDB-lite"/>
    </source>
</evidence>
<proteinExistence type="predicted"/>
<dbReference type="Proteomes" id="UP000830401">
    <property type="component" value="Chromosome"/>
</dbReference>
<keyword evidence="2" id="KW-0732">Signal</keyword>
<reference evidence="4" key="1">
    <citation type="submission" date="2022-04" db="EMBL/GenBank/DDBJ databases">
        <title>Hymenobacter sp. isolated from the air.</title>
        <authorList>
            <person name="Won M."/>
            <person name="Lee C.-M."/>
            <person name="Woen H.-Y."/>
            <person name="Kwon S.-W."/>
        </authorList>
    </citation>
    <scope>NUCLEOTIDE SEQUENCE</scope>
    <source>
        <strain evidence="4">5420S-77</strain>
    </source>
</reference>
<name>A0ABY4G544_9BACT</name>